<keyword evidence="1" id="KW-0812">Transmembrane</keyword>
<dbReference type="AlphaFoldDB" id="A0A1Y6JTN2"/>
<evidence type="ECO:0000313" key="3">
    <source>
        <dbReference type="EMBL" id="UZA71292.1"/>
    </source>
</evidence>
<proteinExistence type="predicted"/>
<dbReference type="RefSeq" id="WP_134672668.1">
    <property type="nucleotide sequence ID" value="NZ_CP036495.1"/>
</dbReference>
<evidence type="ECO:0000256" key="1">
    <source>
        <dbReference type="SAM" id="Phobius"/>
    </source>
</evidence>
<keyword evidence="1" id="KW-0472">Membrane</keyword>
<keyword evidence="1" id="KW-1133">Transmembrane helix</keyword>
<dbReference type="EMBL" id="LT855380">
    <property type="protein sequence ID" value="SMS12500.1"/>
    <property type="molecule type" value="Genomic_DNA"/>
</dbReference>
<accession>A0A1Y6JTN2</accession>
<protein>
    <submittedName>
        <fullName evidence="2">Hypothetical membrane protein</fullName>
    </submittedName>
</protein>
<dbReference type="KEGG" id="pvd:CFBP1590__4914"/>
<evidence type="ECO:0000313" key="2">
    <source>
        <dbReference type="EMBL" id="SMS12500.1"/>
    </source>
</evidence>
<dbReference type="GeneID" id="47766568"/>
<feature type="transmembrane region" description="Helical" evidence="1">
    <location>
        <begin position="64"/>
        <end position="81"/>
    </location>
</feature>
<reference evidence="3" key="2">
    <citation type="submission" date="2019-02" db="EMBL/GenBank/DDBJ databases">
        <authorList>
            <person name="Lutz S."/>
            <person name="Schori C."/>
            <person name="Ahrens C.H."/>
            <person name="Gueguen E."/>
        </authorList>
    </citation>
    <scope>NUCLEOTIDE SEQUENCE</scope>
    <source>
        <strain evidence="3">Psy35</strain>
    </source>
</reference>
<dbReference type="EMBL" id="CP036495">
    <property type="protein sequence ID" value="UZA71292.1"/>
    <property type="molecule type" value="Genomic_DNA"/>
</dbReference>
<reference evidence="2 4" key="1">
    <citation type="submission" date="2017-05" db="EMBL/GenBank/DDBJ databases">
        <authorList>
            <person name="Song R."/>
            <person name="Chenine A.L."/>
            <person name="Ruprecht R.M."/>
        </authorList>
    </citation>
    <scope>NUCLEOTIDE SEQUENCE [LARGE SCALE GENOMIC DNA]</scope>
    <source>
        <strain evidence="2 4">CFBP 1590</strain>
    </source>
</reference>
<organism evidence="2 4">
    <name type="scientific">Pseudomonas viridiflava</name>
    <name type="common">Phytomonas viridiflava</name>
    <dbReference type="NCBI Taxonomy" id="33069"/>
    <lineage>
        <taxon>Bacteria</taxon>
        <taxon>Pseudomonadati</taxon>
        <taxon>Pseudomonadota</taxon>
        <taxon>Gammaproteobacteria</taxon>
        <taxon>Pseudomonadales</taxon>
        <taxon>Pseudomonadaceae</taxon>
        <taxon>Pseudomonas</taxon>
    </lineage>
</organism>
<sequence>MNSEMFGITGLKAVCGACNKEFSLSRRRQRELFEKKSIVCASCRSIQILSQEQIEALRGKGNPGLEYEAMMGFFGVVSVFYHGSLVRDLVQGSLSIRPVDFILASSSLTIGILLVGVILRRATREIKVELTRHHVN</sequence>
<evidence type="ECO:0000313" key="4">
    <source>
        <dbReference type="Proteomes" id="UP000196842"/>
    </source>
</evidence>
<dbReference type="Proteomes" id="UP001163644">
    <property type="component" value="Chromosome"/>
</dbReference>
<name>A0A1Y6JTN2_PSEVI</name>
<gene>
    <name evidence="2" type="ORF">CFBP1590__4914</name>
    <name evidence="3" type="ORF">EZZ81_24870</name>
</gene>
<dbReference type="Proteomes" id="UP000196842">
    <property type="component" value="Chromosome I"/>
</dbReference>
<feature type="transmembrane region" description="Helical" evidence="1">
    <location>
        <begin position="101"/>
        <end position="119"/>
    </location>
</feature>